<evidence type="ECO:0000256" key="1">
    <source>
        <dbReference type="SAM" id="MobiDB-lite"/>
    </source>
</evidence>
<gene>
    <name evidence="2" type="ORF">LANO_0H04434G</name>
</gene>
<evidence type="ECO:0000313" key="2">
    <source>
        <dbReference type="EMBL" id="SCV05299.1"/>
    </source>
</evidence>
<dbReference type="AlphaFoldDB" id="A0A1G4KLD0"/>
<reference evidence="3" key="1">
    <citation type="submission" date="2016-03" db="EMBL/GenBank/DDBJ databases">
        <authorList>
            <person name="Devillers Hugo."/>
        </authorList>
    </citation>
    <scope>NUCLEOTIDE SEQUENCE [LARGE SCALE GENOMIC DNA]</scope>
</reference>
<sequence>MQLPPNMDSPEYVSDADEISRDMKEKLRIENGGANGTTFSKGGPDAGFQSQTPRHSRFPAPGLNDRNHHGRFEHEHPQTEFERGYHRRGLHDQFEDRYRDRMCGGVHGGWRDAFRGWGRGNRGARRDTPHVVHHVHHHEHAANPFFDRFSGAPGFGGALLDRSFPFSDRERGPHCHGGRHGGRHGDRHGDRHGRRHDPGPYFPQHEQFGYPREFMNYPGPAPYDPRYARYDHPPYY</sequence>
<dbReference type="Proteomes" id="UP000189911">
    <property type="component" value="Chromosome H"/>
</dbReference>
<keyword evidence="3" id="KW-1185">Reference proteome</keyword>
<feature type="region of interest" description="Disordered" evidence="1">
    <location>
        <begin position="170"/>
        <end position="205"/>
    </location>
</feature>
<dbReference type="EMBL" id="LT598447">
    <property type="protein sequence ID" value="SCV05299.1"/>
    <property type="molecule type" value="Genomic_DNA"/>
</dbReference>
<feature type="region of interest" description="Disordered" evidence="1">
    <location>
        <begin position="1"/>
        <end position="56"/>
    </location>
</feature>
<organism evidence="2 3">
    <name type="scientific">Lachancea nothofagi CBS 11611</name>
    <dbReference type="NCBI Taxonomy" id="1266666"/>
    <lineage>
        <taxon>Eukaryota</taxon>
        <taxon>Fungi</taxon>
        <taxon>Dikarya</taxon>
        <taxon>Ascomycota</taxon>
        <taxon>Saccharomycotina</taxon>
        <taxon>Saccharomycetes</taxon>
        <taxon>Saccharomycetales</taxon>
        <taxon>Saccharomycetaceae</taxon>
        <taxon>Lachancea</taxon>
    </lineage>
</organism>
<accession>A0A1G4KLD0</accession>
<evidence type="ECO:0000313" key="3">
    <source>
        <dbReference type="Proteomes" id="UP000189911"/>
    </source>
</evidence>
<feature type="compositionally biased region" description="Basic and acidic residues" evidence="1">
    <location>
        <begin position="18"/>
        <end position="29"/>
    </location>
</feature>
<proteinExistence type="predicted"/>
<name>A0A1G4KLD0_9SACH</name>
<protein>
    <submittedName>
        <fullName evidence="2">LANO_0H04434g1_1</fullName>
    </submittedName>
</protein>